<keyword evidence="6 8" id="KW-0472">Membrane</keyword>
<keyword evidence="3" id="KW-1003">Cell membrane</keyword>
<dbReference type="InterPro" id="IPR003688">
    <property type="entry name" value="TraG/VirD4"/>
</dbReference>
<dbReference type="PANTHER" id="PTHR37937:SF1">
    <property type="entry name" value="CONJUGATIVE TRANSFER: DNA TRANSPORT"/>
    <property type="match status" value="1"/>
</dbReference>
<dbReference type="InterPro" id="IPR027417">
    <property type="entry name" value="P-loop_NTPase"/>
</dbReference>
<comment type="similarity">
    <text evidence="2">Belongs to the VirD4/TraG family.</text>
</comment>
<evidence type="ECO:0000256" key="1">
    <source>
        <dbReference type="ARBA" id="ARBA00004651"/>
    </source>
</evidence>
<sequence length="722" mass="78780">MLGYFLAQYIAGAIYFLLNKTAPEDLSLDTWWTYWDWYKDDPVQRKRLQLAAGVAFGAVYLVPLFVLGAVRNGGRSLHGDARFATSGEVREAGLYGETGIIVGKYQGQYLMFGGQQFVLLAAPTRSGKGVAIVLPNLLNYDGSVVVLDVKLENFKFTSGFRAKHGHEVFLFSPFAEDCKSHRWNPLDGVNRNRNFRVGDILAIGQALYPGDDPKNAFWNDQARSLFLGLVLYLMDTPELPCTFGEVLRQSSGKGRPIKDHLGDIVAARSTGDDALSEECLNALNRFCNTSENTMASILATLNAPLTIFENPIVDAATSYSDIDLSMVRKKKMSIYIGIQPKRLADASLLINLFFSQLVNINTGELPGDNPELKHQCLLVLDEFTAIGKVGILAKAVSYIAGYNLRLLPIVQSIAQLESVYGREDTRTFVTNHALQIVYPPREQKDANEYSEMLGYQTEKSTSTGVSRPRAWGGNGASTSENVSDQRRALLLPQELKELGQSKEIVMVENCKPILCEKARYFNDDTFLSRLKSVSPSLAALGKKRPTQKQLETAALVKGELAVAIPLLDIDLHKAKMEQRVRTAAPGERIDLAKLAIDVDALPTFSDPENPSADEVENLVDAFFGELDFADADGGEAEPVEGGLVEPVDVSHLTVIEDEEEAVASGGGGTEAAPPSSAPSDDEPPDDYFDEPGDVIAARSAPAAFSRKGSVKRGAIDLSVLDK</sequence>
<accession>A0A3S0XK48</accession>
<feature type="compositionally biased region" description="Acidic residues" evidence="7">
    <location>
        <begin position="679"/>
        <end position="692"/>
    </location>
</feature>
<dbReference type="EMBL" id="RXFT01000026">
    <property type="protein sequence ID" value="RUR71886.1"/>
    <property type="molecule type" value="Genomic_DNA"/>
</dbReference>
<evidence type="ECO:0000313" key="10">
    <source>
        <dbReference type="Proteomes" id="UP000281118"/>
    </source>
</evidence>
<comment type="caution">
    <text evidence="9">The sequence shown here is derived from an EMBL/GenBank/DDBJ whole genome shotgun (WGS) entry which is preliminary data.</text>
</comment>
<gene>
    <name evidence="9" type="ORF">EJP67_33050</name>
</gene>
<evidence type="ECO:0000256" key="3">
    <source>
        <dbReference type="ARBA" id="ARBA00022475"/>
    </source>
</evidence>
<evidence type="ECO:0000256" key="7">
    <source>
        <dbReference type="SAM" id="MobiDB-lite"/>
    </source>
</evidence>
<protein>
    <submittedName>
        <fullName evidence="9">Type IV secretory system conjugative DNA transfer family protein</fullName>
    </submittedName>
</protein>
<evidence type="ECO:0000256" key="6">
    <source>
        <dbReference type="ARBA" id="ARBA00023136"/>
    </source>
</evidence>
<keyword evidence="5 8" id="KW-1133">Transmembrane helix</keyword>
<dbReference type="PANTHER" id="PTHR37937">
    <property type="entry name" value="CONJUGATIVE TRANSFER: DNA TRANSPORT"/>
    <property type="match status" value="1"/>
</dbReference>
<dbReference type="GO" id="GO:0005886">
    <property type="term" value="C:plasma membrane"/>
    <property type="evidence" value="ECO:0007669"/>
    <property type="project" value="UniProtKB-SubCell"/>
</dbReference>
<evidence type="ECO:0000256" key="2">
    <source>
        <dbReference type="ARBA" id="ARBA00008806"/>
    </source>
</evidence>
<evidence type="ECO:0000256" key="8">
    <source>
        <dbReference type="SAM" id="Phobius"/>
    </source>
</evidence>
<comment type="subcellular location">
    <subcellularLocation>
        <location evidence="1">Cell membrane</location>
        <topology evidence="1">Multi-pass membrane protein</topology>
    </subcellularLocation>
</comment>
<proteinExistence type="inferred from homology"/>
<dbReference type="Proteomes" id="UP000281118">
    <property type="component" value="Unassembled WGS sequence"/>
</dbReference>
<evidence type="ECO:0000256" key="5">
    <source>
        <dbReference type="ARBA" id="ARBA00022989"/>
    </source>
</evidence>
<keyword evidence="4 8" id="KW-0812">Transmembrane</keyword>
<feature type="transmembrane region" description="Helical" evidence="8">
    <location>
        <begin position="48"/>
        <end position="70"/>
    </location>
</feature>
<organism evidence="9 10">
    <name type="scientific">Variovorax guangxiensis</name>
    <dbReference type="NCBI Taxonomy" id="1775474"/>
    <lineage>
        <taxon>Bacteria</taxon>
        <taxon>Pseudomonadati</taxon>
        <taxon>Pseudomonadota</taxon>
        <taxon>Betaproteobacteria</taxon>
        <taxon>Burkholderiales</taxon>
        <taxon>Comamonadaceae</taxon>
        <taxon>Variovorax</taxon>
    </lineage>
</organism>
<feature type="region of interest" description="Disordered" evidence="7">
    <location>
        <begin position="659"/>
        <end position="693"/>
    </location>
</feature>
<dbReference type="Gene3D" id="3.40.50.300">
    <property type="entry name" value="P-loop containing nucleotide triphosphate hydrolases"/>
    <property type="match status" value="1"/>
</dbReference>
<feature type="region of interest" description="Disordered" evidence="7">
    <location>
        <begin position="457"/>
        <end position="483"/>
    </location>
</feature>
<evidence type="ECO:0000256" key="4">
    <source>
        <dbReference type="ARBA" id="ARBA00022692"/>
    </source>
</evidence>
<dbReference type="SUPFAM" id="SSF52540">
    <property type="entry name" value="P-loop containing nucleoside triphosphate hydrolases"/>
    <property type="match status" value="1"/>
</dbReference>
<reference evidence="9 10" key="1">
    <citation type="submission" date="2018-12" db="EMBL/GenBank/DDBJ databases">
        <title>The genome sequences of Variovorax guangxiensis DSM 27352.</title>
        <authorList>
            <person name="Gao J."/>
            <person name="Sun J."/>
        </authorList>
    </citation>
    <scope>NUCLEOTIDE SEQUENCE [LARGE SCALE GENOMIC DNA]</scope>
    <source>
        <strain evidence="9 10">DSM 27352</strain>
    </source>
</reference>
<dbReference type="CDD" id="cd01127">
    <property type="entry name" value="TrwB_TraG_TraD_VirD4"/>
    <property type="match status" value="1"/>
</dbReference>
<dbReference type="OrthoDB" id="9759295at2"/>
<evidence type="ECO:0000313" key="9">
    <source>
        <dbReference type="EMBL" id="RUR71886.1"/>
    </source>
</evidence>
<name>A0A3S0XK48_9BURK</name>
<dbReference type="AlphaFoldDB" id="A0A3S0XK48"/>
<dbReference type="Pfam" id="PF02534">
    <property type="entry name" value="T4SS-DNA_transf"/>
    <property type="match status" value="1"/>
</dbReference>
<dbReference type="InterPro" id="IPR051539">
    <property type="entry name" value="T4SS-coupling_protein"/>
</dbReference>